<feature type="region of interest" description="Disordered" evidence="1">
    <location>
        <begin position="112"/>
        <end position="141"/>
    </location>
</feature>
<organism evidence="2 3">
    <name type="scientific">Actinokineospora fastidiosa</name>
    <dbReference type="NCBI Taxonomy" id="1816"/>
    <lineage>
        <taxon>Bacteria</taxon>
        <taxon>Bacillati</taxon>
        <taxon>Actinomycetota</taxon>
        <taxon>Actinomycetes</taxon>
        <taxon>Pseudonocardiales</taxon>
        <taxon>Pseudonocardiaceae</taxon>
        <taxon>Actinokineospora</taxon>
    </lineage>
</organism>
<reference evidence="2" key="1">
    <citation type="journal article" date="2014" name="Int. J. Syst. Evol. Microbiol.">
        <title>Complete genome sequence of Corynebacterium casei LMG S-19264T (=DSM 44701T), isolated from a smear-ripened cheese.</title>
        <authorList>
            <consortium name="US DOE Joint Genome Institute (JGI-PGF)"/>
            <person name="Walter F."/>
            <person name="Albersmeier A."/>
            <person name="Kalinowski J."/>
            <person name="Ruckert C."/>
        </authorList>
    </citation>
    <scope>NUCLEOTIDE SEQUENCE</scope>
    <source>
        <strain evidence="2">JCM 3276</strain>
    </source>
</reference>
<dbReference type="GO" id="GO:0003677">
    <property type="term" value="F:DNA binding"/>
    <property type="evidence" value="ECO:0007669"/>
    <property type="project" value="InterPro"/>
</dbReference>
<evidence type="ECO:0000313" key="2">
    <source>
        <dbReference type="EMBL" id="GGS25433.1"/>
    </source>
</evidence>
<proteinExistence type="predicted"/>
<reference evidence="2" key="2">
    <citation type="submission" date="2020-09" db="EMBL/GenBank/DDBJ databases">
        <authorList>
            <person name="Sun Q."/>
            <person name="Ohkuma M."/>
        </authorList>
    </citation>
    <scope>NUCLEOTIDE SEQUENCE</scope>
    <source>
        <strain evidence="2">JCM 3276</strain>
    </source>
</reference>
<sequence>MSSPESMLAGFQAQIEAKLRQADELRAVTERLRVTETSADSSVTVVVDATGNVADLRLTHAALDKAPDEVAASILTVLRTAQAKVGDRVRESVAPLIGGDSETMGMLMAGYDDRFGRAEPQTPPARPRDDDDFDQRDSWLD</sequence>
<evidence type="ECO:0000256" key="1">
    <source>
        <dbReference type="SAM" id="MobiDB-lite"/>
    </source>
</evidence>
<comment type="caution">
    <text evidence="2">The sequence shown here is derived from an EMBL/GenBank/DDBJ whole genome shotgun (WGS) entry which is preliminary data.</text>
</comment>
<dbReference type="InterPro" id="IPR004401">
    <property type="entry name" value="YbaB/EbfC"/>
</dbReference>
<dbReference type="SUPFAM" id="SSF82607">
    <property type="entry name" value="YbaB-like"/>
    <property type="match status" value="1"/>
</dbReference>
<dbReference type="EMBL" id="BMRB01000001">
    <property type="protein sequence ID" value="GGS25433.1"/>
    <property type="molecule type" value="Genomic_DNA"/>
</dbReference>
<dbReference type="AlphaFoldDB" id="A0A918GAA2"/>
<dbReference type="InterPro" id="IPR036894">
    <property type="entry name" value="YbaB-like_sf"/>
</dbReference>
<name>A0A918GAA2_9PSEU</name>
<dbReference type="Pfam" id="PF02575">
    <property type="entry name" value="YbaB_DNA_bd"/>
    <property type="match status" value="1"/>
</dbReference>
<evidence type="ECO:0008006" key="4">
    <source>
        <dbReference type="Google" id="ProtNLM"/>
    </source>
</evidence>
<dbReference type="Proteomes" id="UP000660680">
    <property type="component" value="Unassembled WGS sequence"/>
</dbReference>
<keyword evidence="3" id="KW-1185">Reference proteome</keyword>
<accession>A0A918GAA2</accession>
<dbReference type="Gene3D" id="3.30.1310.10">
    <property type="entry name" value="Nucleoid-associated protein YbaB-like domain"/>
    <property type="match status" value="1"/>
</dbReference>
<evidence type="ECO:0000313" key="3">
    <source>
        <dbReference type="Proteomes" id="UP000660680"/>
    </source>
</evidence>
<dbReference type="RefSeq" id="WP_189209781.1">
    <property type="nucleotide sequence ID" value="NZ_BMRB01000001.1"/>
</dbReference>
<gene>
    <name evidence="2" type="ORF">GCM10010171_18440</name>
</gene>
<protein>
    <recommendedName>
        <fullName evidence="4">YbaB/EbfC DNA-binding family protein</fullName>
    </recommendedName>
</protein>